<protein>
    <recommendedName>
        <fullName evidence="5 6">o-succinylbenzoate synthase</fullName>
        <ecNumber evidence="5 6">4.2.1.113</ecNumber>
    </recommendedName>
</protein>
<dbReference type="SUPFAM" id="SSF54826">
    <property type="entry name" value="Enolase N-terminal domain-like"/>
    <property type="match status" value="1"/>
</dbReference>
<dbReference type="InterPro" id="IPR036849">
    <property type="entry name" value="Enolase-like_C_sf"/>
</dbReference>
<comment type="caution">
    <text evidence="8">The sequence shown here is derived from an EMBL/GenBank/DDBJ whole genome shotgun (WGS) entry which is preliminary data.</text>
</comment>
<proteinExistence type="predicted"/>
<evidence type="ECO:0000256" key="3">
    <source>
        <dbReference type="ARBA" id="ARBA00022842"/>
    </source>
</evidence>
<evidence type="ECO:0000313" key="8">
    <source>
        <dbReference type="EMBL" id="MBD8016477.1"/>
    </source>
</evidence>
<gene>
    <name evidence="8" type="primary">menC</name>
    <name evidence="8" type="ORF">H9630_16880</name>
</gene>
<keyword evidence="3" id="KW-0460">Magnesium</keyword>
<dbReference type="Gene3D" id="3.30.390.10">
    <property type="entry name" value="Enolase-like, N-terminal domain"/>
    <property type="match status" value="1"/>
</dbReference>
<evidence type="ECO:0000256" key="1">
    <source>
        <dbReference type="ARBA" id="ARBA00001968"/>
    </source>
</evidence>
<evidence type="ECO:0000313" key="9">
    <source>
        <dbReference type="Proteomes" id="UP000658980"/>
    </source>
</evidence>
<dbReference type="Pfam" id="PF02746">
    <property type="entry name" value="MR_MLE_N"/>
    <property type="match status" value="1"/>
</dbReference>
<feature type="domain" description="Mandelate racemase/muconate lactonizing enzyme C-terminal" evidence="7">
    <location>
        <begin position="143"/>
        <end position="235"/>
    </location>
</feature>
<dbReference type="InterPro" id="IPR013341">
    <property type="entry name" value="Mandelate_racemase_N_dom"/>
</dbReference>
<dbReference type="InterPro" id="IPR013342">
    <property type="entry name" value="Mandelate_racemase_C"/>
</dbReference>
<sequence length="353" mass="39350">MAVTIRDIQLETVRQPLRKPFKTVLQQVEEREVIIVSVTGDKGHVGYGECVAFETPWYTEETITGCRFVLEHSLLPLLAGKTIGHPSEVWELFKTLKGNRMAKAAVEMAVWDLFAKVDQQPLWKFLGGSRQSIPAGVVVAADPSKIAEQVAQAVNSGYRRIKIKIHPETDRTLMKTIVAAYPELLFFADANGSFQTHSVERLKTFDDIGFTLIEQPFGERQWELHAQAKKELDTKICLDESIASVEDMQEMIDREAGDIIVLKMSRLGGWTETLKVIELCRTHSIGTWVGGMIEFGVSKAHNLALASLPGIIYPGDFSASGHFWEKDIIEPEIIVENGEIVLSDQPGIGYTVV</sequence>
<dbReference type="InterPro" id="IPR029017">
    <property type="entry name" value="Enolase-like_N"/>
</dbReference>
<keyword evidence="4 8" id="KW-0456">Lyase</keyword>
<dbReference type="NCBIfam" id="TIGR01928">
    <property type="entry name" value="menC_lowGC_arch"/>
    <property type="match status" value="1"/>
</dbReference>
<dbReference type="RefSeq" id="WP_191716658.1">
    <property type="nucleotide sequence ID" value="NZ_JACSPU010000007.1"/>
</dbReference>
<evidence type="ECO:0000256" key="2">
    <source>
        <dbReference type="ARBA" id="ARBA00022723"/>
    </source>
</evidence>
<dbReference type="Proteomes" id="UP000658980">
    <property type="component" value="Unassembled WGS sequence"/>
</dbReference>
<keyword evidence="2" id="KW-0479">Metal-binding</keyword>
<dbReference type="EC" id="4.2.1.113" evidence="5 6"/>
<dbReference type="SFLD" id="SFLDF00009">
    <property type="entry name" value="o-succinylbenzoate_synthase"/>
    <property type="match status" value="1"/>
</dbReference>
<evidence type="ECO:0000256" key="4">
    <source>
        <dbReference type="ARBA" id="ARBA00023239"/>
    </source>
</evidence>
<name>A0ABR8WHK6_9BACL</name>
<dbReference type="SUPFAM" id="SSF51604">
    <property type="entry name" value="Enolase C-terminal domain-like"/>
    <property type="match status" value="1"/>
</dbReference>
<dbReference type="GO" id="GO:0043748">
    <property type="term" value="F:O-succinylbenzoate synthase activity"/>
    <property type="evidence" value="ECO:0007669"/>
    <property type="project" value="UniProtKB-EC"/>
</dbReference>
<accession>A0ABR8WHK6</accession>
<organism evidence="8 9">
    <name type="scientific">Planococcus wigleyi</name>
    <dbReference type="NCBI Taxonomy" id="2762216"/>
    <lineage>
        <taxon>Bacteria</taxon>
        <taxon>Bacillati</taxon>
        <taxon>Bacillota</taxon>
        <taxon>Bacilli</taxon>
        <taxon>Bacillales</taxon>
        <taxon>Caryophanaceae</taxon>
        <taxon>Planococcus</taxon>
    </lineage>
</organism>
<evidence type="ECO:0000256" key="5">
    <source>
        <dbReference type="ARBA" id="ARBA00029491"/>
    </source>
</evidence>
<evidence type="ECO:0000256" key="6">
    <source>
        <dbReference type="NCBIfam" id="TIGR01928"/>
    </source>
</evidence>
<keyword evidence="9" id="KW-1185">Reference proteome</keyword>
<dbReference type="PANTHER" id="PTHR48073:SF5">
    <property type="entry name" value="O-SUCCINYLBENZOATE SYNTHASE"/>
    <property type="match status" value="1"/>
</dbReference>
<dbReference type="InterPro" id="IPR010197">
    <property type="entry name" value="OSBS/NAAAR"/>
</dbReference>
<dbReference type="InterPro" id="IPR029065">
    <property type="entry name" value="Enolase_C-like"/>
</dbReference>
<dbReference type="SFLD" id="SFLDG00180">
    <property type="entry name" value="muconate_cycloisomerase"/>
    <property type="match status" value="1"/>
</dbReference>
<dbReference type="Gene3D" id="3.20.20.120">
    <property type="entry name" value="Enolase-like C-terminal domain"/>
    <property type="match status" value="1"/>
</dbReference>
<dbReference type="SMART" id="SM00922">
    <property type="entry name" value="MR_MLE"/>
    <property type="match status" value="1"/>
</dbReference>
<comment type="cofactor">
    <cofactor evidence="1">
        <name>a divalent metal cation</name>
        <dbReference type="ChEBI" id="CHEBI:60240"/>
    </cofactor>
</comment>
<dbReference type="EMBL" id="JACSPU010000007">
    <property type="protein sequence ID" value="MBD8016477.1"/>
    <property type="molecule type" value="Genomic_DNA"/>
</dbReference>
<evidence type="ECO:0000259" key="7">
    <source>
        <dbReference type="SMART" id="SM00922"/>
    </source>
</evidence>
<dbReference type="SFLD" id="SFLDS00001">
    <property type="entry name" value="Enolase"/>
    <property type="match status" value="1"/>
</dbReference>
<dbReference type="PANTHER" id="PTHR48073">
    <property type="entry name" value="O-SUCCINYLBENZOATE SYNTHASE-RELATED"/>
    <property type="match status" value="1"/>
</dbReference>
<reference evidence="8 9" key="1">
    <citation type="submission" date="2020-08" db="EMBL/GenBank/DDBJ databases">
        <title>A Genomic Blueprint of the Chicken Gut Microbiome.</title>
        <authorList>
            <person name="Gilroy R."/>
            <person name="Ravi A."/>
            <person name="Getino M."/>
            <person name="Pursley I."/>
            <person name="Horton D.L."/>
            <person name="Alikhan N.-F."/>
            <person name="Baker D."/>
            <person name="Gharbi K."/>
            <person name="Hall N."/>
            <person name="Watson M."/>
            <person name="Adriaenssens E.M."/>
            <person name="Foster-Nyarko E."/>
            <person name="Jarju S."/>
            <person name="Secka A."/>
            <person name="Antonio M."/>
            <person name="Oren A."/>
            <person name="Chaudhuri R."/>
            <person name="La Ragione R.M."/>
            <person name="Hildebrand F."/>
            <person name="Pallen M.J."/>
        </authorList>
    </citation>
    <scope>NUCLEOTIDE SEQUENCE [LARGE SCALE GENOMIC DNA]</scope>
    <source>
        <strain evidence="8 9">Sa1BUA13</strain>
    </source>
</reference>
<dbReference type="Pfam" id="PF13378">
    <property type="entry name" value="MR_MLE_C"/>
    <property type="match status" value="1"/>
</dbReference>